<feature type="transmembrane region" description="Helical" evidence="1">
    <location>
        <begin position="54"/>
        <end position="75"/>
    </location>
</feature>
<feature type="transmembrane region" description="Helical" evidence="1">
    <location>
        <begin position="109"/>
        <end position="134"/>
    </location>
</feature>
<feature type="transmembrane region" description="Helical" evidence="1">
    <location>
        <begin position="252"/>
        <end position="270"/>
    </location>
</feature>
<keyword evidence="1" id="KW-1133">Transmembrane helix</keyword>
<evidence type="ECO:0000313" key="3">
    <source>
        <dbReference type="Proteomes" id="UP000095003"/>
    </source>
</evidence>
<dbReference type="Proteomes" id="UP000095003">
    <property type="component" value="Unassembled WGS sequence"/>
</dbReference>
<keyword evidence="1" id="KW-0812">Transmembrane</keyword>
<feature type="transmembrane region" description="Helical" evidence="1">
    <location>
        <begin position="154"/>
        <end position="187"/>
    </location>
</feature>
<dbReference type="PATRIC" id="fig|1432052.3.peg.5992"/>
<name>A0A1E3AHL0_9FIRM</name>
<reference evidence="2 3" key="1">
    <citation type="submission" date="2016-07" db="EMBL/GenBank/DDBJ databases">
        <title>Characterization of isolates of Eisenbergiella tayi derived from blood cultures, using whole genome sequencing.</title>
        <authorList>
            <person name="Burdz T."/>
            <person name="Wiebe D."/>
            <person name="Huynh C."/>
            <person name="Bernard K."/>
        </authorList>
    </citation>
    <scope>NUCLEOTIDE SEQUENCE [LARGE SCALE GENOMIC DNA]</scope>
    <source>
        <strain evidence="2 3">NML 120489</strain>
    </source>
</reference>
<dbReference type="RefSeq" id="WP_069158964.1">
    <property type="nucleotide sequence ID" value="NZ_DBFYTC010000200.1"/>
</dbReference>
<sequence length="281" mass="31618">MLKKLLKHEWKETWRIPALACALMIILTLVSVICFTRMSPPANADELNAGAFVLMMFYVLTISCVSVVVSIYIAVRFYKNLYTDEGYLMHTLPVTPRQLLVSKLTVGSLWSFLVTVLTLWAVFLIMIFGLPVMVKDDLNLSFTLLVNYAKEYSHALFGMSLPVFTVFMFFYFLISAVSNVLIVYGAVSLGQMFSKHKVMASILCYIGVTIIIQTLTSLAMTPYLTKMVVTHVGNSTSLEIPEFMGAFMRNTFIFSLVACVLTGIGCYILSEYLMKKQLNLD</sequence>
<evidence type="ECO:0000256" key="1">
    <source>
        <dbReference type="SAM" id="Phobius"/>
    </source>
</evidence>
<gene>
    <name evidence="2" type="ORF">BEH84_05413</name>
</gene>
<accession>A0A1E3AHL0</accession>
<protein>
    <submittedName>
        <fullName evidence="2">Uncharacterized protein</fullName>
    </submittedName>
</protein>
<dbReference type="GeneID" id="93301285"/>
<dbReference type="AlphaFoldDB" id="A0A1E3AHL0"/>
<feature type="transmembrane region" description="Helical" evidence="1">
    <location>
        <begin position="199"/>
        <end position="220"/>
    </location>
</feature>
<evidence type="ECO:0000313" key="2">
    <source>
        <dbReference type="EMBL" id="ODM08089.1"/>
    </source>
</evidence>
<proteinExistence type="predicted"/>
<organism evidence="2 3">
    <name type="scientific">Eisenbergiella tayi</name>
    <dbReference type="NCBI Taxonomy" id="1432052"/>
    <lineage>
        <taxon>Bacteria</taxon>
        <taxon>Bacillati</taxon>
        <taxon>Bacillota</taxon>
        <taxon>Clostridia</taxon>
        <taxon>Lachnospirales</taxon>
        <taxon>Lachnospiraceae</taxon>
        <taxon>Eisenbergiella</taxon>
    </lineage>
</organism>
<comment type="caution">
    <text evidence="2">The sequence shown here is derived from an EMBL/GenBank/DDBJ whole genome shotgun (WGS) entry which is preliminary data.</text>
</comment>
<keyword evidence="1" id="KW-0472">Membrane</keyword>
<dbReference type="EMBL" id="MCGI01000006">
    <property type="protein sequence ID" value="ODM08089.1"/>
    <property type="molecule type" value="Genomic_DNA"/>
</dbReference>